<protein>
    <submittedName>
        <fullName evidence="1">Uncharacterized protein</fullName>
    </submittedName>
</protein>
<comment type="caution">
    <text evidence="1">The sequence shown here is derived from an EMBL/GenBank/DDBJ whole genome shotgun (WGS) entry which is preliminary data.</text>
</comment>
<sequence length="246" mass="27255">MKVSILRWKVAADTIGAWKEHHRGYHARNDQWHLTWRAPCLRASNSGRALAGLPGYKVAHVVKIDLPGFGALLASPKSLANRRRRLCGLRAPRSKAYVFIKILCQREPQLDFWLVPNLGGGCLYLELFSAQGDVVTQLGERACHERPLDDARGLQGSPTGNMVTGRHCSAEQLLGRVLIPLAGLNQAFGPDRLQCTESNRSGECELESPYRGLCELEKICSPLDSASLRQPAQKFLIYTQPIKASM</sequence>
<dbReference type="Proteomes" id="UP000242814">
    <property type="component" value="Unassembled WGS sequence"/>
</dbReference>
<proteinExistence type="predicted"/>
<dbReference type="EMBL" id="LZYO01000209">
    <property type="protein sequence ID" value="ODH25925.1"/>
    <property type="molecule type" value="Genomic_DNA"/>
</dbReference>
<name>A0A1D2JBS9_PARBR</name>
<evidence type="ECO:0000313" key="2">
    <source>
        <dbReference type="Proteomes" id="UP000242814"/>
    </source>
</evidence>
<organism evidence="1 2">
    <name type="scientific">Paracoccidioides brasiliensis</name>
    <dbReference type="NCBI Taxonomy" id="121759"/>
    <lineage>
        <taxon>Eukaryota</taxon>
        <taxon>Fungi</taxon>
        <taxon>Dikarya</taxon>
        <taxon>Ascomycota</taxon>
        <taxon>Pezizomycotina</taxon>
        <taxon>Eurotiomycetes</taxon>
        <taxon>Eurotiomycetidae</taxon>
        <taxon>Onygenales</taxon>
        <taxon>Ajellomycetaceae</taxon>
        <taxon>Paracoccidioides</taxon>
    </lineage>
</organism>
<dbReference type="AlphaFoldDB" id="A0A1D2JBS9"/>
<reference evidence="1 2" key="1">
    <citation type="submission" date="2016-06" db="EMBL/GenBank/DDBJ databases">
        <authorList>
            <person name="Kjaerup R.B."/>
            <person name="Dalgaard T.S."/>
            <person name="Juul-Madsen H.R."/>
        </authorList>
    </citation>
    <scope>NUCLEOTIDE SEQUENCE [LARGE SCALE GENOMIC DNA]</scope>
    <source>
        <strain evidence="1 2">Pb300</strain>
    </source>
</reference>
<gene>
    <name evidence="1" type="ORF">ACO22_04958</name>
</gene>
<dbReference type="VEuPathDB" id="FungiDB:PADG_07218"/>
<dbReference type="VEuPathDB" id="FungiDB:PABG_05077"/>
<accession>A0A1D2JBS9</accession>
<evidence type="ECO:0000313" key="1">
    <source>
        <dbReference type="EMBL" id="ODH25925.1"/>
    </source>
</evidence>